<evidence type="ECO:0000256" key="1">
    <source>
        <dbReference type="SAM" id="Phobius"/>
    </source>
</evidence>
<keyword evidence="1" id="KW-1133">Transmembrane helix</keyword>
<dbReference type="Proteomes" id="UP000242496">
    <property type="component" value="Unassembled WGS sequence"/>
</dbReference>
<keyword evidence="1" id="KW-0812">Transmembrane</keyword>
<name>A0A1I7K0A8_9GAMM</name>
<dbReference type="AlphaFoldDB" id="A0A1I7K0A8"/>
<keyword evidence="1" id="KW-0472">Membrane</keyword>
<dbReference type="EMBL" id="FPBJ01000043">
    <property type="protein sequence ID" value="SFU90874.1"/>
    <property type="molecule type" value="Genomic_DNA"/>
</dbReference>
<protein>
    <submittedName>
        <fullName evidence="2">Uncharacterized protein</fullName>
    </submittedName>
</protein>
<sequence length="57" mass="6172">MAINTLIAITILPSIVKEIGGLNLYAWNTTLFVMASIIGFSLFVRLLSVSGARNAYL</sequence>
<dbReference type="STRING" id="351659.SAMN05421784_14319"/>
<evidence type="ECO:0000313" key="3">
    <source>
        <dbReference type="Proteomes" id="UP000242496"/>
    </source>
</evidence>
<evidence type="ECO:0000313" key="2">
    <source>
        <dbReference type="EMBL" id="SFU90874.1"/>
    </source>
</evidence>
<feature type="transmembrane region" description="Helical" evidence="1">
    <location>
        <begin position="24"/>
        <end position="47"/>
    </location>
</feature>
<proteinExistence type="predicted"/>
<keyword evidence="3" id="KW-1185">Reference proteome</keyword>
<organism evidence="2 3">
    <name type="scientific">Xenorhabdus koppenhoeferi</name>
    <dbReference type="NCBI Taxonomy" id="351659"/>
    <lineage>
        <taxon>Bacteria</taxon>
        <taxon>Pseudomonadati</taxon>
        <taxon>Pseudomonadota</taxon>
        <taxon>Gammaproteobacteria</taxon>
        <taxon>Enterobacterales</taxon>
        <taxon>Morganellaceae</taxon>
        <taxon>Xenorhabdus</taxon>
    </lineage>
</organism>
<accession>A0A1I7K0A8</accession>
<gene>
    <name evidence="2" type="ORF">SAMN05421784_14319</name>
</gene>
<reference evidence="3" key="1">
    <citation type="submission" date="2016-10" db="EMBL/GenBank/DDBJ databases">
        <authorList>
            <person name="Varghese N."/>
            <person name="Submissions S."/>
        </authorList>
    </citation>
    <scope>NUCLEOTIDE SEQUENCE [LARGE SCALE GENOMIC DNA]</scope>
    <source>
        <strain evidence="3">DSM 18168</strain>
    </source>
</reference>